<dbReference type="AlphaFoldDB" id="A0A1B7JKC6"/>
<dbReference type="InterPro" id="IPR008333">
    <property type="entry name" value="Cbr1-like_FAD-bd_dom"/>
</dbReference>
<dbReference type="PRINTS" id="PR00406">
    <property type="entry name" value="CYTB5RDTASE"/>
</dbReference>
<reference evidence="12 13" key="1">
    <citation type="submission" date="2016-04" db="EMBL/GenBank/DDBJ databases">
        <title>ATOL: Assembling a taxonomically balanced genome-scale reconstruction of the evolutionary history of the Enterobacteriaceae.</title>
        <authorList>
            <person name="Plunkett G.III."/>
            <person name="Neeno-Eckwall E.C."/>
            <person name="Glasner J.D."/>
            <person name="Perna N.T."/>
        </authorList>
    </citation>
    <scope>NUCLEOTIDE SEQUENCE [LARGE SCALE GENOMIC DNA]</scope>
    <source>
        <strain evidence="12 13">ATCC 35613</strain>
    </source>
</reference>
<keyword evidence="4" id="KW-0479">Metal-binding</keyword>
<evidence type="ECO:0000256" key="7">
    <source>
        <dbReference type="ARBA" id="ARBA00023004"/>
    </source>
</evidence>
<dbReference type="InterPro" id="IPR017938">
    <property type="entry name" value="Riboflavin_synthase-like_b-brl"/>
</dbReference>
<keyword evidence="3" id="KW-0001">2Fe-2S</keyword>
<evidence type="ECO:0000256" key="9">
    <source>
        <dbReference type="ARBA" id="ARBA00061434"/>
    </source>
</evidence>
<dbReference type="EC" id="1.-.-.-" evidence="12"/>
<dbReference type="InterPro" id="IPR017927">
    <property type="entry name" value="FAD-bd_FR_type"/>
</dbReference>
<evidence type="ECO:0000256" key="5">
    <source>
        <dbReference type="ARBA" id="ARBA00022827"/>
    </source>
</evidence>
<dbReference type="CDD" id="cd00207">
    <property type="entry name" value="fer2"/>
    <property type="match status" value="1"/>
</dbReference>
<dbReference type="RefSeq" id="WP_068909857.1">
    <property type="nucleotide sequence ID" value="NZ_LXEW01000047.1"/>
</dbReference>
<keyword evidence="7" id="KW-0408">Iron</keyword>
<dbReference type="InterPro" id="IPR012675">
    <property type="entry name" value="Beta-grasp_dom_sf"/>
</dbReference>
<dbReference type="PROSITE" id="PS51085">
    <property type="entry name" value="2FE2S_FER_2"/>
    <property type="match status" value="1"/>
</dbReference>
<dbReference type="InterPro" id="IPR036010">
    <property type="entry name" value="2Fe-2S_ferredoxin-like_sf"/>
</dbReference>
<feature type="domain" description="FAD-binding FR-type" evidence="11">
    <location>
        <begin position="7"/>
        <end position="107"/>
    </location>
</feature>
<keyword evidence="8" id="KW-0411">Iron-sulfur</keyword>
<dbReference type="InterPro" id="IPR050415">
    <property type="entry name" value="MRET"/>
</dbReference>
<organism evidence="12 13">
    <name type="scientific">Providencia heimbachae ATCC 35613</name>
    <dbReference type="NCBI Taxonomy" id="1354272"/>
    <lineage>
        <taxon>Bacteria</taxon>
        <taxon>Pseudomonadati</taxon>
        <taxon>Pseudomonadota</taxon>
        <taxon>Gammaproteobacteria</taxon>
        <taxon>Enterobacterales</taxon>
        <taxon>Morganellaceae</taxon>
        <taxon>Providencia</taxon>
    </lineage>
</organism>
<evidence type="ECO:0000256" key="4">
    <source>
        <dbReference type="ARBA" id="ARBA00022723"/>
    </source>
</evidence>
<comment type="caution">
    <text evidence="12">The sequence shown here is derived from an EMBL/GenBank/DDBJ whole genome shotgun (WGS) entry which is preliminary data.</text>
</comment>
<dbReference type="Gene3D" id="3.10.20.30">
    <property type="match status" value="1"/>
</dbReference>
<dbReference type="SUPFAM" id="SSF63380">
    <property type="entry name" value="Riboflavin synthase domain-like"/>
    <property type="match status" value="1"/>
</dbReference>
<gene>
    <name evidence="12" type="ORF">M998_3295</name>
</gene>
<comment type="cofactor">
    <cofactor evidence="1">
        <name>FAD</name>
        <dbReference type="ChEBI" id="CHEBI:57692"/>
    </cofactor>
</comment>
<dbReference type="Gene3D" id="2.40.30.10">
    <property type="entry name" value="Translation factors"/>
    <property type="match status" value="1"/>
</dbReference>
<name>A0A1B7JKC6_9GAMM</name>
<protein>
    <submittedName>
        <fullName evidence="12">NADH oxidoreductase</fullName>
        <ecNumber evidence="12">1.-.-.-</ecNumber>
    </submittedName>
</protein>
<dbReference type="SUPFAM" id="SSF52343">
    <property type="entry name" value="Ferredoxin reductase-like, C-terminal NADP-linked domain"/>
    <property type="match status" value="1"/>
</dbReference>
<evidence type="ECO:0000259" key="10">
    <source>
        <dbReference type="PROSITE" id="PS51085"/>
    </source>
</evidence>
<dbReference type="GO" id="GO:0016491">
    <property type="term" value="F:oxidoreductase activity"/>
    <property type="evidence" value="ECO:0007669"/>
    <property type="project" value="UniProtKB-KW"/>
</dbReference>
<dbReference type="PANTHER" id="PTHR47354:SF6">
    <property type="entry name" value="NADH OXIDOREDUCTASE HCR"/>
    <property type="match status" value="1"/>
</dbReference>
<dbReference type="NCBIfam" id="NF007964">
    <property type="entry name" value="PRK10684.1"/>
    <property type="match status" value="1"/>
</dbReference>
<dbReference type="PROSITE" id="PS00197">
    <property type="entry name" value="2FE2S_FER_1"/>
    <property type="match status" value="1"/>
</dbReference>
<keyword evidence="5" id="KW-0274">FAD</keyword>
<dbReference type="OrthoDB" id="9796486at2"/>
<dbReference type="CDD" id="cd06215">
    <property type="entry name" value="FNR_iron_sulfur_binding_1"/>
    <property type="match status" value="1"/>
</dbReference>
<dbReference type="PANTHER" id="PTHR47354">
    <property type="entry name" value="NADH OXIDOREDUCTASE HCR"/>
    <property type="match status" value="1"/>
</dbReference>
<dbReference type="PATRIC" id="fig|1354272.4.peg.3365"/>
<dbReference type="EMBL" id="LXEW01000047">
    <property type="protein sequence ID" value="OAT48350.1"/>
    <property type="molecule type" value="Genomic_DNA"/>
</dbReference>
<dbReference type="Pfam" id="PF00970">
    <property type="entry name" value="FAD_binding_6"/>
    <property type="match status" value="1"/>
</dbReference>
<dbReference type="InterPro" id="IPR001433">
    <property type="entry name" value="OxRdtase_FAD/NAD-bd"/>
</dbReference>
<feature type="domain" description="2Fe-2S ferredoxin-type" evidence="10">
    <location>
        <begin position="249"/>
        <end position="334"/>
    </location>
</feature>
<accession>A0A1B7JKC6</accession>
<evidence type="ECO:0000313" key="12">
    <source>
        <dbReference type="EMBL" id="OAT48350.1"/>
    </source>
</evidence>
<dbReference type="PROSITE" id="PS51384">
    <property type="entry name" value="FAD_FR"/>
    <property type="match status" value="1"/>
</dbReference>
<evidence type="ECO:0000256" key="2">
    <source>
        <dbReference type="ARBA" id="ARBA00022630"/>
    </source>
</evidence>
<evidence type="ECO:0000259" key="11">
    <source>
        <dbReference type="PROSITE" id="PS51384"/>
    </source>
</evidence>
<keyword evidence="13" id="KW-1185">Reference proteome</keyword>
<dbReference type="InterPro" id="IPR039261">
    <property type="entry name" value="FNR_nucleotide-bd"/>
</dbReference>
<dbReference type="Proteomes" id="UP000078224">
    <property type="component" value="Unassembled WGS sequence"/>
</dbReference>
<keyword evidence="6 12" id="KW-0560">Oxidoreductase</keyword>
<dbReference type="GO" id="GO:0046872">
    <property type="term" value="F:metal ion binding"/>
    <property type="evidence" value="ECO:0007669"/>
    <property type="project" value="UniProtKB-KW"/>
</dbReference>
<dbReference type="SUPFAM" id="SSF54292">
    <property type="entry name" value="2Fe-2S ferredoxin-like"/>
    <property type="match status" value="1"/>
</dbReference>
<comment type="similarity">
    <text evidence="9">In the N-terminal section; belongs to the FAD-binding oxidoreductase type 6 family.</text>
</comment>
<dbReference type="Pfam" id="PF00175">
    <property type="entry name" value="NAD_binding_1"/>
    <property type="match status" value="1"/>
</dbReference>
<proteinExistence type="inferred from homology"/>
<evidence type="ECO:0000256" key="1">
    <source>
        <dbReference type="ARBA" id="ARBA00001974"/>
    </source>
</evidence>
<dbReference type="InterPro" id="IPR006058">
    <property type="entry name" value="2Fe2S_fd_BS"/>
</dbReference>
<evidence type="ECO:0000313" key="13">
    <source>
        <dbReference type="Proteomes" id="UP000078224"/>
    </source>
</evidence>
<dbReference type="Gene3D" id="3.40.50.80">
    <property type="entry name" value="Nucleotide-binding domain of ferredoxin-NADP reductase (FNR) module"/>
    <property type="match status" value="1"/>
</dbReference>
<keyword evidence="2" id="KW-0285">Flavoprotein</keyword>
<dbReference type="GO" id="GO:0051537">
    <property type="term" value="F:2 iron, 2 sulfur cluster binding"/>
    <property type="evidence" value="ECO:0007669"/>
    <property type="project" value="UniProtKB-KW"/>
</dbReference>
<dbReference type="Pfam" id="PF00111">
    <property type="entry name" value="Fer2"/>
    <property type="match status" value="1"/>
</dbReference>
<dbReference type="InterPro" id="IPR001041">
    <property type="entry name" value="2Fe-2S_ferredoxin-type"/>
</dbReference>
<sequence>MTMPSNLCPNRMQVHSVVQETSDVWTINLINHDFYTYSPGQYALVSIKNSDDVMRAYTLSSSPGQSPFISITVRRLEDGTGSNWLTRAVKPGDYLWLSEAQGEFTCANVSSNQYLMLAAGCGVTPIMSMTRWLMANRPETNVKVLFNVRDDKQVIFAEEWQQLAKQFPHRLQLCVMAETPDNGSIAQGRLDEDKLIALVPDISSRVVMTCGPVPYMQNAQKFAANLGVPAEHFFMERFSTEPEAVDSADILTLKIRHRLVDFNVPVGTSLLSALEQNKQPIIAACRAGVCGSCKTKVLSGNYTTTSTATLTNDEIAAGYVLACSCQLQGNVEIA</sequence>
<evidence type="ECO:0000256" key="6">
    <source>
        <dbReference type="ARBA" id="ARBA00023002"/>
    </source>
</evidence>
<evidence type="ECO:0000256" key="8">
    <source>
        <dbReference type="ARBA" id="ARBA00023014"/>
    </source>
</evidence>
<evidence type="ECO:0000256" key="3">
    <source>
        <dbReference type="ARBA" id="ARBA00022714"/>
    </source>
</evidence>